<keyword evidence="4" id="KW-0812">Transmembrane</keyword>
<dbReference type="InterPro" id="IPR001283">
    <property type="entry name" value="CRISP-related"/>
</dbReference>
<dbReference type="Pfam" id="PF00188">
    <property type="entry name" value="CAP"/>
    <property type="match status" value="1"/>
</dbReference>
<keyword evidence="3 4" id="KW-0472">Membrane</keyword>
<evidence type="ECO:0000256" key="1">
    <source>
        <dbReference type="ARBA" id="ARBA00004370"/>
    </source>
</evidence>
<dbReference type="PROSITE" id="PS01010">
    <property type="entry name" value="CRISP_2"/>
    <property type="match status" value="1"/>
</dbReference>
<feature type="transmembrane region" description="Helical" evidence="4">
    <location>
        <begin position="237"/>
        <end position="258"/>
    </location>
</feature>
<comment type="subcellular location">
    <subcellularLocation>
        <location evidence="1">Membrane</location>
    </subcellularLocation>
</comment>
<dbReference type="GeneID" id="103383049"/>
<dbReference type="InterPro" id="IPR014044">
    <property type="entry name" value="CAP_dom"/>
</dbReference>
<protein>
    <submittedName>
        <fullName evidence="7">GLI pathogenesis related 1</fullName>
    </submittedName>
</protein>
<keyword evidence="5" id="KW-0732">Signal</keyword>
<evidence type="ECO:0000259" key="6">
    <source>
        <dbReference type="SMART" id="SM00198"/>
    </source>
</evidence>
<dbReference type="AlphaFoldDB" id="A0A3P8WNR5"/>
<feature type="signal peptide" evidence="5">
    <location>
        <begin position="1"/>
        <end position="20"/>
    </location>
</feature>
<dbReference type="GO" id="GO:0005576">
    <property type="term" value="C:extracellular region"/>
    <property type="evidence" value="ECO:0007669"/>
    <property type="project" value="InterPro"/>
</dbReference>
<keyword evidence="8" id="KW-1185">Reference proteome</keyword>
<dbReference type="InterPro" id="IPR002413">
    <property type="entry name" value="V5_allergen-like"/>
</dbReference>
<dbReference type="Ensembl" id="ENSCSET00000026642.1">
    <property type="protein sequence ID" value="ENSCSEP00000026299.1"/>
    <property type="gene ID" value="ENSCSEG00000016804.1"/>
</dbReference>
<organism evidence="7 8">
    <name type="scientific">Cynoglossus semilaevis</name>
    <name type="common">Tongue sole</name>
    <dbReference type="NCBI Taxonomy" id="244447"/>
    <lineage>
        <taxon>Eukaryota</taxon>
        <taxon>Metazoa</taxon>
        <taxon>Chordata</taxon>
        <taxon>Craniata</taxon>
        <taxon>Vertebrata</taxon>
        <taxon>Euteleostomi</taxon>
        <taxon>Actinopterygii</taxon>
        <taxon>Neopterygii</taxon>
        <taxon>Teleostei</taxon>
        <taxon>Neoteleostei</taxon>
        <taxon>Acanthomorphata</taxon>
        <taxon>Carangaria</taxon>
        <taxon>Pleuronectiformes</taxon>
        <taxon>Pleuronectoidei</taxon>
        <taxon>Cynoglossidae</taxon>
        <taxon>Cynoglossinae</taxon>
        <taxon>Cynoglossus</taxon>
    </lineage>
</organism>
<dbReference type="Proteomes" id="UP000265120">
    <property type="component" value="Chromosome 8"/>
</dbReference>
<reference evidence="7 8" key="1">
    <citation type="journal article" date="2014" name="Nat. Genet.">
        <title>Whole-genome sequence of a flatfish provides insights into ZW sex chromosome evolution and adaptation to a benthic lifestyle.</title>
        <authorList>
            <person name="Chen S."/>
            <person name="Zhang G."/>
            <person name="Shao C."/>
            <person name="Huang Q."/>
            <person name="Liu G."/>
            <person name="Zhang P."/>
            <person name="Song W."/>
            <person name="An N."/>
            <person name="Chalopin D."/>
            <person name="Volff J.N."/>
            <person name="Hong Y."/>
            <person name="Li Q."/>
            <person name="Sha Z."/>
            <person name="Zhou H."/>
            <person name="Xie M."/>
            <person name="Yu Q."/>
            <person name="Liu Y."/>
            <person name="Xiang H."/>
            <person name="Wang N."/>
            <person name="Wu K."/>
            <person name="Yang C."/>
            <person name="Zhou Q."/>
            <person name="Liao X."/>
            <person name="Yang L."/>
            <person name="Hu Q."/>
            <person name="Zhang J."/>
            <person name="Meng L."/>
            <person name="Jin L."/>
            <person name="Tian Y."/>
            <person name="Lian J."/>
            <person name="Yang J."/>
            <person name="Miao G."/>
            <person name="Liu S."/>
            <person name="Liang Z."/>
            <person name="Yan F."/>
            <person name="Li Y."/>
            <person name="Sun B."/>
            <person name="Zhang H."/>
            <person name="Zhang J."/>
            <person name="Zhu Y."/>
            <person name="Du M."/>
            <person name="Zhao Y."/>
            <person name="Schartl M."/>
            <person name="Tang Q."/>
            <person name="Wang J."/>
        </authorList>
    </citation>
    <scope>NUCLEOTIDE SEQUENCE</scope>
</reference>
<evidence type="ECO:0000256" key="5">
    <source>
        <dbReference type="SAM" id="SignalP"/>
    </source>
</evidence>
<dbReference type="RefSeq" id="XP_008314271.1">
    <property type="nucleotide sequence ID" value="XM_008316049.3"/>
</dbReference>
<dbReference type="GO" id="GO:0016020">
    <property type="term" value="C:membrane"/>
    <property type="evidence" value="ECO:0007669"/>
    <property type="project" value="UniProtKB-SubCell"/>
</dbReference>
<dbReference type="PROSITE" id="PS01009">
    <property type="entry name" value="CRISP_1"/>
    <property type="match status" value="1"/>
</dbReference>
<dbReference type="STRING" id="244447.ENSCSEP00000026299"/>
<feature type="domain" description="SCP" evidence="6">
    <location>
        <begin position="33"/>
        <end position="185"/>
    </location>
</feature>
<dbReference type="OMA" id="PPWEFRI"/>
<evidence type="ECO:0000256" key="2">
    <source>
        <dbReference type="ARBA" id="ARBA00009923"/>
    </source>
</evidence>
<dbReference type="SMART" id="SM00198">
    <property type="entry name" value="SCP"/>
    <property type="match status" value="1"/>
</dbReference>
<dbReference type="CTD" id="108179203"/>
<dbReference type="KEGG" id="csem:103383049"/>
<dbReference type="Gene3D" id="3.40.33.10">
    <property type="entry name" value="CAP"/>
    <property type="match status" value="1"/>
</dbReference>
<dbReference type="RefSeq" id="XP_024913468.1">
    <property type="nucleotide sequence ID" value="XM_025057700.1"/>
</dbReference>
<sequence>MVLVVATTVWWTWTVLDVAATSSVKLPQISDRAFIDECVTEHNKARTSVSPPASNMLYMTWDEGLAVTARAWAKHCTFEHNIYLDDARRMHPTFSSVGENIWTGHPPSEFVLKNAIKHWVDEKMFYNYSENSCSNMCGHYTQVVWDQTYKVGCAVELCPNGVRQFDHRPSVLFVCNYSPGGNLNGRRPYESRGAPCSECEDSCENKLCRNKERDTERRYTWRPDWDPSPETRYLDILVVRPVALICTFLAAYAAHYFYPNAFCYE</sequence>
<dbReference type="InterPro" id="IPR035940">
    <property type="entry name" value="CAP_sf"/>
</dbReference>
<dbReference type="GeneTree" id="ENSGT00940000165853"/>
<proteinExistence type="inferred from homology"/>
<dbReference type="OrthoDB" id="43654at2759"/>
<dbReference type="PRINTS" id="PR00837">
    <property type="entry name" value="V5TPXLIKE"/>
</dbReference>
<feature type="chain" id="PRO_5044597035" evidence="5">
    <location>
        <begin position="21"/>
        <end position="265"/>
    </location>
</feature>
<name>A0A3P8WNR5_CYNSE</name>
<dbReference type="PANTHER" id="PTHR10334">
    <property type="entry name" value="CYSTEINE-RICH SECRETORY PROTEIN-RELATED"/>
    <property type="match status" value="1"/>
</dbReference>
<evidence type="ECO:0000256" key="3">
    <source>
        <dbReference type="ARBA" id="ARBA00023136"/>
    </source>
</evidence>
<dbReference type="PRINTS" id="PR00838">
    <property type="entry name" value="V5ALLERGEN"/>
</dbReference>
<evidence type="ECO:0000256" key="4">
    <source>
        <dbReference type="SAM" id="Phobius"/>
    </source>
</evidence>
<evidence type="ECO:0000313" key="8">
    <source>
        <dbReference type="Proteomes" id="UP000265120"/>
    </source>
</evidence>
<keyword evidence="4" id="KW-1133">Transmembrane helix</keyword>
<dbReference type="InterPro" id="IPR034121">
    <property type="entry name" value="SCP_GLIPR-1-like"/>
</dbReference>
<dbReference type="SUPFAM" id="SSF55797">
    <property type="entry name" value="PR-1-like"/>
    <property type="match status" value="1"/>
</dbReference>
<accession>A0A3P8WNR5</accession>
<comment type="similarity">
    <text evidence="2">Belongs to the CRISP family.</text>
</comment>
<dbReference type="CDD" id="cd05385">
    <property type="entry name" value="CAP_GLIPR1-like"/>
    <property type="match status" value="1"/>
</dbReference>
<reference evidence="7" key="2">
    <citation type="submission" date="2025-05" db="UniProtKB">
        <authorList>
            <consortium name="Ensembl"/>
        </authorList>
    </citation>
    <scope>IDENTIFICATION</scope>
</reference>
<dbReference type="Ensembl" id="ENSCSET00000026650.1">
    <property type="protein sequence ID" value="ENSCSEP00000026305.1"/>
    <property type="gene ID" value="ENSCSEG00000016804.1"/>
</dbReference>
<dbReference type="InterPro" id="IPR018244">
    <property type="entry name" value="Allrgn_V5/Tpx1_CS"/>
</dbReference>
<evidence type="ECO:0000313" key="7">
    <source>
        <dbReference type="Ensembl" id="ENSCSEP00000026305.1"/>
    </source>
</evidence>